<dbReference type="EMBL" id="DVFT01000082">
    <property type="protein sequence ID" value="HIQ96004.1"/>
    <property type="molecule type" value="Genomic_DNA"/>
</dbReference>
<dbReference type="PANTHER" id="PTHR40396">
    <property type="entry name" value="ATPASE-LIKE PROTEIN"/>
    <property type="match status" value="1"/>
</dbReference>
<dbReference type="Proteomes" id="UP000886886">
    <property type="component" value="Unassembled WGS sequence"/>
</dbReference>
<organism evidence="1 2">
    <name type="scientific">Candidatus Limivivens merdigallinarum</name>
    <dbReference type="NCBI Taxonomy" id="2840859"/>
    <lineage>
        <taxon>Bacteria</taxon>
        <taxon>Bacillati</taxon>
        <taxon>Bacillota</taxon>
        <taxon>Clostridia</taxon>
        <taxon>Lachnospirales</taxon>
        <taxon>Lachnospiraceae</taxon>
        <taxon>Lachnospiraceae incertae sedis</taxon>
        <taxon>Candidatus Limivivens</taxon>
    </lineage>
</organism>
<dbReference type="GO" id="GO:0005524">
    <property type="term" value="F:ATP binding"/>
    <property type="evidence" value="ECO:0007669"/>
    <property type="project" value="InterPro"/>
</dbReference>
<comment type="caution">
    <text evidence="1">The sequence shown here is derived from an EMBL/GenBank/DDBJ whole genome shotgun (WGS) entry which is preliminary data.</text>
</comment>
<gene>
    <name evidence="1" type="ORF">IAB26_05510</name>
</gene>
<accession>A0A9D1D1R1</accession>
<evidence type="ECO:0000313" key="2">
    <source>
        <dbReference type="Proteomes" id="UP000886886"/>
    </source>
</evidence>
<feature type="non-terminal residue" evidence="1">
    <location>
        <position position="116"/>
    </location>
</feature>
<name>A0A9D1D1R1_9FIRM</name>
<protein>
    <submittedName>
        <fullName evidence="1">AAA family ATPase</fullName>
    </submittedName>
</protein>
<dbReference type="Gene3D" id="3.40.50.300">
    <property type="entry name" value="P-loop containing nucleotide triphosphate hydrolases"/>
    <property type="match status" value="1"/>
</dbReference>
<dbReference type="InterPro" id="IPR027417">
    <property type="entry name" value="P-loop_NTPase"/>
</dbReference>
<evidence type="ECO:0000313" key="1">
    <source>
        <dbReference type="EMBL" id="HIQ96004.1"/>
    </source>
</evidence>
<reference evidence="1" key="2">
    <citation type="journal article" date="2021" name="PeerJ">
        <title>Extensive microbial diversity within the chicken gut microbiome revealed by metagenomics and culture.</title>
        <authorList>
            <person name="Gilroy R."/>
            <person name="Ravi A."/>
            <person name="Getino M."/>
            <person name="Pursley I."/>
            <person name="Horton D.L."/>
            <person name="Alikhan N.F."/>
            <person name="Baker D."/>
            <person name="Gharbi K."/>
            <person name="Hall N."/>
            <person name="Watson M."/>
            <person name="Adriaenssens E.M."/>
            <person name="Foster-Nyarko E."/>
            <person name="Jarju S."/>
            <person name="Secka A."/>
            <person name="Antonio M."/>
            <person name="Oren A."/>
            <person name="Chaudhuri R.R."/>
            <person name="La Ragione R."/>
            <person name="Hildebrand F."/>
            <person name="Pallen M.J."/>
        </authorList>
    </citation>
    <scope>NUCLEOTIDE SEQUENCE</scope>
    <source>
        <strain evidence="1">ChiSjej3B21-11622</strain>
    </source>
</reference>
<dbReference type="AlphaFoldDB" id="A0A9D1D1R1"/>
<reference evidence="1" key="1">
    <citation type="submission" date="2020-10" db="EMBL/GenBank/DDBJ databases">
        <authorList>
            <person name="Gilroy R."/>
        </authorList>
    </citation>
    <scope>NUCLEOTIDE SEQUENCE</scope>
    <source>
        <strain evidence="1">ChiSjej3B21-11622</strain>
    </source>
</reference>
<proteinExistence type="predicted"/>
<dbReference type="GO" id="GO:0016887">
    <property type="term" value="F:ATP hydrolysis activity"/>
    <property type="evidence" value="ECO:0007669"/>
    <property type="project" value="InterPro"/>
</dbReference>
<dbReference type="PANTHER" id="PTHR40396:SF1">
    <property type="entry name" value="ATPASE AAA-TYPE CORE DOMAIN-CONTAINING PROTEIN"/>
    <property type="match status" value="1"/>
</dbReference>
<sequence>MVVQFMVKNVLSFKEEAILDMTAIHAYKEHECNLINYGTKEKLLKVAAIYGANASGKSNLYMAMTYFQRIILESLNNVDDEADTAIRKYYVPFSFEREKENSEFQMIVILGEFEYK</sequence>